<dbReference type="Pfam" id="PF00069">
    <property type="entry name" value="Pkinase"/>
    <property type="match status" value="1"/>
</dbReference>
<feature type="domain" description="Protein kinase" evidence="4">
    <location>
        <begin position="44"/>
        <end position="310"/>
    </location>
</feature>
<dbReference type="Gene3D" id="1.10.510.10">
    <property type="entry name" value="Transferase(Phosphotransferase) domain 1"/>
    <property type="match status" value="1"/>
</dbReference>
<dbReference type="InterPro" id="IPR053235">
    <property type="entry name" value="Ser_Thr_kinase"/>
</dbReference>
<dbReference type="SUPFAM" id="SSF56112">
    <property type="entry name" value="Protein kinase-like (PK-like)"/>
    <property type="match status" value="1"/>
</dbReference>
<keyword evidence="5" id="KW-0418">Kinase</keyword>
<dbReference type="Proteomes" id="UP001501479">
    <property type="component" value="Unassembled WGS sequence"/>
</dbReference>
<evidence type="ECO:0000256" key="1">
    <source>
        <dbReference type="ARBA" id="ARBA00022741"/>
    </source>
</evidence>
<dbReference type="PROSITE" id="PS00108">
    <property type="entry name" value="PROTEIN_KINASE_ST"/>
    <property type="match status" value="1"/>
</dbReference>
<dbReference type="PROSITE" id="PS00107">
    <property type="entry name" value="PROTEIN_KINASE_ATP"/>
    <property type="match status" value="1"/>
</dbReference>
<gene>
    <name evidence="5" type="ORF">GCM10022421_01600</name>
</gene>
<keyword evidence="6" id="KW-1185">Reference proteome</keyword>
<dbReference type="SMART" id="SM00220">
    <property type="entry name" value="S_TKc"/>
    <property type="match status" value="1"/>
</dbReference>
<evidence type="ECO:0000256" key="3">
    <source>
        <dbReference type="PROSITE-ProRule" id="PRU10141"/>
    </source>
</evidence>
<protein>
    <submittedName>
        <fullName evidence="5">Protein kinase</fullName>
    </submittedName>
</protein>
<reference evidence="6" key="1">
    <citation type="journal article" date="2019" name="Int. J. Syst. Evol. Microbiol.">
        <title>The Global Catalogue of Microorganisms (GCM) 10K type strain sequencing project: providing services to taxonomists for standard genome sequencing and annotation.</title>
        <authorList>
            <consortium name="The Broad Institute Genomics Platform"/>
            <consortium name="The Broad Institute Genome Sequencing Center for Infectious Disease"/>
            <person name="Wu L."/>
            <person name="Ma J."/>
        </authorList>
    </citation>
    <scope>NUCLEOTIDE SEQUENCE [LARGE SCALE GENOMIC DNA]</scope>
    <source>
        <strain evidence="6">JCM 17329</strain>
    </source>
</reference>
<name>A0ABP7D3B5_9GAMM</name>
<dbReference type="InterPro" id="IPR008271">
    <property type="entry name" value="Ser/Thr_kinase_AS"/>
</dbReference>
<evidence type="ECO:0000313" key="6">
    <source>
        <dbReference type="Proteomes" id="UP001501479"/>
    </source>
</evidence>
<dbReference type="InterPro" id="IPR017441">
    <property type="entry name" value="Protein_kinase_ATP_BS"/>
</dbReference>
<dbReference type="PANTHER" id="PTHR24361">
    <property type="entry name" value="MITOGEN-ACTIVATED KINASE KINASE KINASE"/>
    <property type="match status" value="1"/>
</dbReference>
<keyword evidence="1 3" id="KW-0547">Nucleotide-binding</keyword>
<evidence type="ECO:0000313" key="5">
    <source>
        <dbReference type="EMBL" id="GAA3698996.1"/>
    </source>
</evidence>
<evidence type="ECO:0000259" key="4">
    <source>
        <dbReference type="PROSITE" id="PS50011"/>
    </source>
</evidence>
<sequence length="610" mass="68458">MSLHRLRNFYIPEEQSIYLLNANDARKLKDWIALCVSQLEKLGYRHISLVGHGAYGFTFAGTAEPGEEYAFKFSRITLPEAIRERLADEAYMLSQIQHPRVPRYITYQRLKKQGILMMTRAEGLDLEQYSLQQGRLPARLLIDIAAQLADILQALREHRKDGQSAPIVHGDIKPSNIVFDTASGHICLVDWGSSVFAQLDREGQFVSTNVMQLMSADLQYSNARLGDVYFIGPEQRDGAQSSPRFDEQGVAATLYALASGQSCRFGSQAIPATSLGLPKEFALMLDGLFGEDAGLRQLAGDHFIAAMPRLKRLVLPELPLFDDSPLLPVWSSPERHEMDTVVYSSRKSFLRERSEEADIHYVDDAQLERYYKNYLVGMGDTEKAFVAAVSRLGRYPVVGGLALHWQEEGLYIDSSLNLYDEQMRPAFALAVNNVVMLARSIDKVGLFKACLFNARNTLHLSRKTPDLPFVPPAETRIPYRLAAIPSTDDASRQHSYFEDGRDPDEQLVLPAAIMAVLARLNGIHHTGCIIFEVTPLYMKLHSYYRLLDAGAEPEFADLLRQIVALIPQIDDQGVGGFMKLPHKNTRLFSHQPVQPTLFYPANPKAQGCLD</sequence>
<keyword evidence="5" id="KW-0808">Transferase</keyword>
<accession>A0ABP7D3B5</accession>
<keyword evidence="2 3" id="KW-0067">ATP-binding</keyword>
<dbReference type="PROSITE" id="PS50011">
    <property type="entry name" value="PROTEIN_KINASE_DOM"/>
    <property type="match status" value="1"/>
</dbReference>
<organism evidence="5 6">
    <name type="scientific">Oceanisphaera sediminis</name>
    <dbReference type="NCBI Taxonomy" id="981381"/>
    <lineage>
        <taxon>Bacteria</taxon>
        <taxon>Pseudomonadati</taxon>
        <taxon>Pseudomonadota</taxon>
        <taxon>Gammaproteobacteria</taxon>
        <taxon>Aeromonadales</taxon>
        <taxon>Aeromonadaceae</taxon>
        <taxon>Oceanisphaera</taxon>
    </lineage>
</organism>
<dbReference type="Gene3D" id="3.30.200.20">
    <property type="entry name" value="Phosphorylase Kinase, domain 1"/>
    <property type="match status" value="1"/>
</dbReference>
<dbReference type="InterPro" id="IPR000719">
    <property type="entry name" value="Prot_kinase_dom"/>
</dbReference>
<feature type="binding site" evidence="3">
    <location>
        <position position="72"/>
    </location>
    <ligand>
        <name>ATP</name>
        <dbReference type="ChEBI" id="CHEBI:30616"/>
    </ligand>
</feature>
<evidence type="ECO:0000256" key="2">
    <source>
        <dbReference type="ARBA" id="ARBA00022840"/>
    </source>
</evidence>
<proteinExistence type="predicted"/>
<dbReference type="InterPro" id="IPR011009">
    <property type="entry name" value="Kinase-like_dom_sf"/>
</dbReference>
<dbReference type="EMBL" id="BAABDS010000002">
    <property type="protein sequence ID" value="GAA3698996.1"/>
    <property type="molecule type" value="Genomic_DNA"/>
</dbReference>
<dbReference type="RefSeq" id="WP_344961457.1">
    <property type="nucleotide sequence ID" value="NZ_BAABDS010000002.1"/>
</dbReference>
<dbReference type="GO" id="GO:0016301">
    <property type="term" value="F:kinase activity"/>
    <property type="evidence" value="ECO:0007669"/>
    <property type="project" value="UniProtKB-KW"/>
</dbReference>
<comment type="caution">
    <text evidence="5">The sequence shown here is derived from an EMBL/GenBank/DDBJ whole genome shotgun (WGS) entry which is preliminary data.</text>
</comment>